<keyword evidence="1" id="KW-0175">Coiled coil</keyword>
<sequence>MARKEIENSIELKKHKFDELSFKEKSIKAKIEKYQQELSDIESKVKLLKDSKDISQSKEYFLHKLAIENDYRNTYQKYFELNENAKYNLFEIQRKISAVSNEIKDFEKTKDNIKADPFLQPNLYQIQKDIVKVSKEIKKLEKGKNNIQEDSNYGKQFSDTQKNIAEISKEIEKLEKEKLNIQNIQLLQPPATTELPKNNKTKRNVALSSVLGIFLMVFIAFFLEYLSNYKKRESNQ</sequence>
<dbReference type="Proteomes" id="UP000605201">
    <property type="component" value="Unassembled WGS sequence"/>
</dbReference>
<evidence type="ECO:0000256" key="1">
    <source>
        <dbReference type="SAM" id="Coils"/>
    </source>
</evidence>
<keyword evidence="2" id="KW-1133">Transmembrane helix</keyword>
<dbReference type="EMBL" id="JACNIG010000407">
    <property type="protein sequence ID" value="MBC8434271.1"/>
    <property type="molecule type" value="Genomic_DNA"/>
</dbReference>
<comment type="caution">
    <text evidence="3">The sequence shown here is derived from an EMBL/GenBank/DDBJ whole genome shotgun (WGS) entry which is preliminary data.</text>
</comment>
<dbReference type="AlphaFoldDB" id="A0A8J6TP77"/>
<gene>
    <name evidence="3" type="ORF">H8D96_20370</name>
</gene>
<reference evidence="3 4" key="1">
    <citation type="submission" date="2020-08" db="EMBL/GenBank/DDBJ databases">
        <title>Bridging the membrane lipid divide: bacteria of the FCB group superphylum have the potential to synthesize archaeal ether lipids.</title>
        <authorList>
            <person name="Villanueva L."/>
            <person name="Von Meijenfeldt F.A.B."/>
            <person name="Westbye A.B."/>
            <person name="Yadav S."/>
            <person name="Hopmans E.C."/>
            <person name="Dutilh B.E."/>
            <person name="Sinninghe Damste J.S."/>
        </authorList>
    </citation>
    <scope>NUCLEOTIDE SEQUENCE [LARGE SCALE GENOMIC DNA]</scope>
    <source>
        <strain evidence="3">NIOZ-UU17</strain>
    </source>
</reference>
<accession>A0A8J6TP77</accession>
<feature type="coiled-coil region" evidence="1">
    <location>
        <begin position="24"/>
        <end position="51"/>
    </location>
</feature>
<organism evidence="3 4">
    <name type="scientific">Candidatus Desulfatibia vada</name>
    <dbReference type="NCBI Taxonomy" id="2841696"/>
    <lineage>
        <taxon>Bacteria</taxon>
        <taxon>Pseudomonadati</taxon>
        <taxon>Thermodesulfobacteriota</taxon>
        <taxon>Desulfobacteria</taxon>
        <taxon>Desulfobacterales</taxon>
        <taxon>Desulfobacterales incertae sedis</taxon>
        <taxon>Candidatus Desulfatibia</taxon>
    </lineage>
</organism>
<evidence type="ECO:0000256" key="2">
    <source>
        <dbReference type="SAM" id="Phobius"/>
    </source>
</evidence>
<evidence type="ECO:0000313" key="4">
    <source>
        <dbReference type="Proteomes" id="UP000605201"/>
    </source>
</evidence>
<evidence type="ECO:0008006" key="5">
    <source>
        <dbReference type="Google" id="ProtNLM"/>
    </source>
</evidence>
<feature type="transmembrane region" description="Helical" evidence="2">
    <location>
        <begin position="205"/>
        <end position="226"/>
    </location>
</feature>
<keyword evidence="2" id="KW-0472">Membrane</keyword>
<name>A0A8J6TP77_9BACT</name>
<evidence type="ECO:0000313" key="3">
    <source>
        <dbReference type="EMBL" id="MBC8434271.1"/>
    </source>
</evidence>
<protein>
    <recommendedName>
        <fullName evidence="5">Tyrosine kinase G-rich domain-containing protein</fullName>
    </recommendedName>
</protein>
<proteinExistence type="predicted"/>
<keyword evidence="2" id="KW-0812">Transmembrane</keyword>
<feature type="coiled-coil region" evidence="1">
    <location>
        <begin position="89"/>
        <end position="184"/>
    </location>
</feature>